<evidence type="ECO:0000313" key="1">
    <source>
        <dbReference type="EMBL" id="WNC68615.1"/>
    </source>
</evidence>
<organism evidence="1 2">
    <name type="scientific">Thalassotalea nanhaiensis</name>
    <dbReference type="NCBI Taxonomy" id="3065648"/>
    <lineage>
        <taxon>Bacteria</taxon>
        <taxon>Pseudomonadati</taxon>
        <taxon>Pseudomonadota</taxon>
        <taxon>Gammaproteobacteria</taxon>
        <taxon>Alteromonadales</taxon>
        <taxon>Colwelliaceae</taxon>
        <taxon>Thalassotalea</taxon>
    </lineage>
</organism>
<name>A0ABY9TLG3_9GAMM</name>
<dbReference type="Proteomes" id="UP001248581">
    <property type="component" value="Chromosome"/>
</dbReference>
<reference evidence="2" key="1">
    <citation type="submission" date="2023-09" db="EMBL/GenBank/DDBJ databases">
        <authorList>
            <person name="Li S."/>
            <person name="Li X."/>
            <person name="Zhang C."/>
            <person name="Zhao Z."/>
        </authorList>
    </citation>
    <scope>NUCLEOTIDE SEQUENCE [LARGE SCALE GENOMIC DNA]</scope>
    <source>
        <strain evidence="2">SQ345</strain>
    </source>
</reference>
<sequence>MRIFISITFGVFLGIGLSWFYFKNWVEPEYDKTAISWVTAEQGFIYQYLFTILNSDESEIKPKLQRYLCKSISSNMNWKKGELNGHAMAMGVKPTNNMLQEYLVINNIELEDCVSSI</sequence>
<keyword evidence="2" id="KW-1185">Reference proteome</keyword>
<accession>A0ABY9TLG3</accession>
<protein>
    <submittedName>
        <fullName evidence="1">Uncharacterized protein</fullName>
    </submittedName>
</protein>
<evidence type="ECO:0000313" key="2">
    <source>
        <dbReference type="Proteomes" id="UP001248581"/>
    </source>
</evidence>
<gene>
    <name evidence="1" type="ORF">RI845_00360</name>
</gene>
<dbReference type="RefSeq" id="WP_348387769.1">
    <property type="nucleotide sequence ID" value="NZ_CP134146.1"/>
</dbReference>
<dbReference type="EMBL" id="CP134146">
    <property type="protein sequence ID" value="WNC68615.1"/>
    <property type="molecule type" value="Genomic_DNA"/>
</dbReference>
<proteinExistence type="predicted"/>